<proteinExistence type="predicted"/>
<evidence type="ECO:0000313" key="2">
    <source>
        <dbReference type="EMBL" id="QJA57179.1"/>
    </source>
</evidence>
<sequence>MHENFQNFVFVKKYNFMPIGVYKRTKKHIESNRLCHLGDKNFNYGKPRNKETKDKIRKKALKQFENGMLESTKKKISRTHIRKRLGVGENNPNWRGGKSFEEYGQDWTDYLKESIRKRDNYICQLCGIHQDELDIKLDVHHKDYNKENLNPNNLISFCRSCHMKTNYNREYWIEYFKAINYLNNYENRQEEFKNVRWDYKTF</sequence>
<dbReference type="EMBL" id="MT141258">
    <property type="protein sequence ID" value="QJA57179.1"/>
    <property type="molecule type" value="Genomic_DNA"/>
</dbReference>
<gene>
    <name evidence="2" type="ORF">MM415B01692_0010</name>
</gene>
<dbReference type="SMART" id="SM00507">
    <property type="entry name" value="HNHc"/>
    <property type="match status" value="1"/>
</dbReference>
<dbReference type="InterPro" id="IPR003615">
    <property type="entry name" value="HNH_nuc"/>
</dbReference>
<dbReference type="AlphaFoldDB" id="A0A6M3II97"/>
<name>A0A6M3II97_9ZZZZ</name>
<dbReference type="CDD" id="cd00085">
    <property type="entry name" value="HNHc"/>
    <property type="match status" value="1"/>
</dbReference>
<reference evidence="2" key="1">
    <citation type="submission" date="2020-03" db="EMBL/GenBank/DDBJ databases">
        <title>The deep terrestrial virosphere.</title>
        <authorList>
            <person name="Holmfeldt K."/>
            <person name="Nilsson E."/>
            <person name="Simone D."/>
            <person name="Lopez-Fernandez M."/>
            <person name="Wu X."/>
            <person name="de Brujin I."/>
            <person name="Lundin D."/>
            <person name="Andersson A."/>
            <person name="Bertilsson S."/>
            <person name="Dopson M."/>
        </authorList>
    </citation>
    <scope>NUCLEOTIDE SEQUENCE</scope>
    <source>
        <strain evidence="2">MM415B01692</strain>
    </source>
</reference>
<feature type="domain" description="HNH nuclease" evidence="1">
    <location>
        <begin position="110"/>
        <end position="163"/>
    </location>
</feature>
<evidence type="ECO:0000259" key="1">
    <source>
        <dbReference type="SMART" id="SM00507"/>
    </source>
</evidence>
<accession>A0A6M3II97</accession>
<protein>
    <recommendedName>
        <fullName evidence="1">HNH nuclease domain-containing protein</fullName>
    </recommendedName>
</protein>
<organism evidence="2">
    <name type="scientific">viral metagenome</name>
    <dbReference type="NCBI Taxonomy" id="1070528"/>
    <lineage>
        <taxon>unclassified sequences</taxon>
        <taxon>metagenomes</taxon>
        <taxon>organismal metagenomes</taxon>
    </lineage>
</organism>